<organism evidence="1">
    <name type="scientific">candidate division TA06 bacterium ADurb.Bin131</name>
    <dbReference type="NCBI Taxonomy" id="1852827"/>
    <lineage>
        <taxon>Bacteria</taxon>
        <taxon>Bacteria division TA06</taxon>
    </lineage>
</organism>
<name>A0A1V6CEK7_UNCT6</name>
<dbReference type="EMBL" id="MWDQ01000015">
    <property type="protein sequence ID" value="OQB75345.1"/>
    <property type="molecule type" value="Genomic_DNA"/>
</dbReference>
<dbReference type="Gene3D" id="1.25.10.10">
    <property type="entry name" value="Leucine-rich Repeat Variant"/>
    <property type="match status" value="2"/>
</dbReference>
<dbReference type="SUPFAM" id="SSF48371">
    <property type="entry name" value="ARM repeat"/>
    <property type="match status" value="1"/>
</dbReference>
<dbReference type="PANTHER" id="PTHR12697">
    <property type="entry name" value="PBS LYASE HEAT-LIKE PROTEIN"/>
    <property type="match status" value="1"/>
</dbReference>
<dbReference type="Proteomes" id="UP000485562">
    <property type="component" value="Unassembled WGS sequence"/>
</dbReference>
<dbReference type="AlphaFoldDB" id="A0A1V6CEK7"/>
<accession>A0A1V6CEK7</accession>
<protein>
    <submittedName>
        <fullName evidence="1">HEAT repeat protein</fullName>
    </submittedName>
</protein>
<dbReference type="GO" id="GO:0016491">
    <property type="term" value="F:oxidoreductase activity"/>
    <property type="evidence" value="ECO:0007669"/>
    <property type="project" value="TreeGrafter"/>
</dbReference>
<reference evidence="1" key="1">
    <citation type="submission" date="2017-02" db="EMBL/GenBank/DDBJ databases">
        <title>Delving into the versatile metabolic prowess of the omnipresent phylum Bacteroidetes.</title>
        <authorList>
            <person name="Nobu M.K."/>
            <person name="Mei R."/>
            <person name="Narihiro T."/>
            <person name="Kuroda K."/>
            <person name="Liu W.-T."/>
        </authorList>
    </citation>
    <scope>NUCLEOTIDE SEQUENCE</scope>
    <source>
        <strain evidence="1">ADurb.Bin131</strain>
    </source>
</reference>
<evidence type="ECO:0000313" key="1">
    <source>
        <dbReference type="EMBL" id="OQB75345.1"/>
    </source>
</evidence>
<sequence>MKKKIPIFFVVITLIFIGHSVEGGNEEKTKTEILQLIEQMNLPQGSENAEFRIGYSYGLQPLPYLIDLLKSENFQVKSRAYSAMSRIIRNNFRKNEPVPWKEIDLTLFEEKYQKILEEAMNIATKDAITHPETNVRIESIRFIAMMGTPQGISVLEKCLEDKVLLVRKWAVYYLSHFGKNYSYFKVLAGEEPKTPEEYGKYLYNPYLWVESIRKLREFGKEALPVLISCSNSEEKEVRLRAMMLLAEMKAEEAMPIFTRYLKEETEDETMFAIQTYCISGLYNIGTEEAIKQLKEYGLKHKNPDIRYYTAKTLIKTNKEEVMPVLKDLVEQGNSSMKYDIALFLIENKEKEGIEILIGLLKDKKYLREAESWLEGTTGQKFGGIPPVVSKKTLEEYTKKWESWWEKNKDTFQFPKQDKQ</sequence>
<dbReference type="InterPro" id="IPR011989">
    <property type="entry name" value="ARM-like"/>
</dbReference>
<dbReference type="PANTHER" id="PTHR12697:SF5">
    <property type="entry name" value="DEOXYHYPUSINE HYDROXYLASE"/>
    <property type="match status" value="1"/>
</dbReference>
<gene>
    <name evidence="1" type="ORF">BWX89_00047</name>
</gene>
<comment type="caution">
    <text evidence="1">The sequence shown here is derived from an EMBL/GenBank/DDBJ whole genome shotgun (WGS) entry which is preliminary data.</text>
</comment>
<dbReference type="InterPro" id="IPR016024">
    <property type="entry name" value="ARM-type_fold"/>
</dbReference>
<proteinExistence type="predicted"/>